<accession>A0A0A1GUI0</accession>
<protein>
    <submittedName>
        <fullName evidence="2">Phage tail protein</fullName>
    </submittedName>
</protein>
<dbReference type="Proteomes" id="UP000031620">
    <property type="component" value="Chromosome"/>
</dbReference>
<proteinExistence type="predicted"/>
<dbReference type="Gene3D" id="2.40.30.200">
    <property type="match status" value="1"/>
</dbReference>
<organism evidence="2 3">
    <name type="scientific">Paucilactobacillus hokkaidonensis JCM 18461</name>
    <dbReference type="NCBI Taxonomy" id="1291742"/>
    <lineage>
        <taxon>Bacteria</taxon>
        <taxon>Bacillati</taxon>
        <taxon>Bacillota</taxon>
        <taxon>Bacilli</taxon>
        <taxon>Lactobacillales</taxon>
        <taxon>Lactobacillaceae</taxon>
        <taxon>Paucilactobacillus</taxon>
    </lineage>
</organism>
<name>A0A0A1GUI0_9LACO</name>
<evidence type="ECO:0000313" key="3">
    <source>
        <dbReference type="Proteomes" id="UP000031620"/>
    </source>
</evidence>
<dbReference type="AlphaFoldDB" id="A0A0A1GUI0"/>
<dbReference type="InterPro" id="IPR008841">
    <property type="entry name" value="Siphovirus-type_tail_N"/>
</dbReference>
<dbReference type="Pfam" id="PF05709">
    <property type="entry name" value="Sipho_tail"/>
    <property type="match status" value="1"/>
</dbReference>
<gene>
    <name evidence="2" type="ORF">LOOC260_114160</name>
</gene>
<dbReference type="STRING" id="1291742.LOOC260_114160"/>
<sequence>MSKPKLYIKPEDADEFDISEVVSGLEFLGDDENPAPVNTYQQLTGLDGELDVSQTYDKNVINAKFWLHFGDWYDYKLTKHDVFRMLSSRKRLRIRTDAEPAIVKYVRVVPFEIAPVENGAHDALFTVSFDNPSGYKYSLARSDNLYTYDAELWQIGMNLPNGEDLNYHFTTTNFQVYNASDVTIDPYWQHHDLKIICQFSGNSLKLTNTTNSTEWEYQKSATKSDTIIKDGITTTLNGSLASGNTDFGDIILEPGWNEISVTGTTDVDITFSFPFIYLG</sequence>
<feature type="domain" description="Siphovirus-type tail component RIFT-related" evidence="1">
    <location>
        <begin position="30"/>
        <end position="118"/>
    </location>
</feature>
<reference evidence="2 3" key="1">
    <citation type="submission" date="2014-11" db="EMBL/GenBank/DDBJ databases">
        <title>Complete genome sequence and analysis of Lactobacillus hokkaidonensis LOOC260T.</title>
        <authorList>
            <person name="Tanizawa Y."/>
            <person name="Tohno M."/>
            <person name="Kaminuma E."/>
            <person name="Nakamura Y."/>
            <person name="Arita M."/>
        </authorList>
    </citation>
    <scope>NUCLEOTIDE SEQUENCE [LARGE SCALE GENOMIC DNA]</scope>
    <source>
        <strain evidence="2 3">LOOC260</strain>
    </source>
</reference>
<evidence type="ECO:0000259" key="1">
    <source>
        <dbReference type="Pfam" id="PF05709"/>
    </source>
</evidence>
<dbReference type="HOGENOM" id="CLU_084407_0_0_9"/>
<dbReference type="RefSeq" id="WP_041093949.1">
    <property type="nucleotide sequence ID" value="NZ_AP014680.1"/>
</dbReference>
<evidence type="ECO:0000313" key="2">
    <source>
        <dbReference type="EMBL" id="BAP85952.1"/>
    </source>
</evidence>
<dbReference type="KEGG" id="lho:LOOC260_114160"/>
<dbReference type="EMBL" id="AP014680">
    <property type="protein sequence ID" value="BAP85952.1"/>
    <property type="molecule type" value="Genomic_DNA"/>
</dbReference>